<comment type="caution">
    <text evidence="1">The sequence shown here is derived from an EMBL/GenBank/DDBJ whole genome shotgun (WGS) entry which is preliminary data.</text>
</comment>
<reference evidence="1" key="3">
    <citation type="submission" date="2020-02" db="EMBL/GenBank/DDBJ databases">
        <authorList>
            <person name="Sarangi A.N."/>
            <person name="Ghosh S."/>
            <person name="Mukherjee M."/>
            <person name="Tripathy S."/>
        </authorList>
    </citation>
    <scope>NUCLEOTIDE SEQUENCE</scope>
    <source>
        <strain evidence="1">BDU141951</strain>
    </source>
</reference>
<organism evidence="1">
    <name type="scientific">Lyngbya confervoides BDU141951</name>
    <dbReference type="NCBI Taxonomy" id="1574623"/>
    <lineage>
        <taxon>Bacteria</taxon>
        <taxon>Bacillati</taxon>
        <taxon>Cyanobacteriota</taxon>
        <taxon>Cyanophyceae</taxon>
        <taxon>Oscillatoriophycideae</taxon>
        <taxon>Oscillatoriales</taxon>
        <taxon>Microcoleaceae</taxon>
        <taxon>Lyngbya</taxon>
    </lineage>
</organism>
<reference evidence="1" key="2">
    <citation type="journal article" date="2015" name="Genome Announc.">
        <title>Draft Genome Sequence of Filamentous Marine Cyanobacterium Lyngbya confervoides Strain BDU141951.</title>
        <authorList>
            <person name="Chandrababunaidu M.M."/>
            <person name="Sen D."/>
            <person name="Tripathy S."/>
        </authorList>
    </citation>
    <scope>NUCLEOTIDE SEQUENCE</scope>
    <source>
        <strain evidence="1">BDU141951</strain>
    </source>
</reference>
<accession>A0A0C1Y681</accession>
<proteinExistence type="predicted"/>
<protein>
    <submittedName>
        <fullName evidence="1">Uncharacterized protein</fullName>
    </submittedName>
</protein>
<dbReference type="EMBL" id="JTHE02000003">
    <property type="protein sequence ID" value="NEV69114.1"/>
    <property type="molecule type" value="Genomic_DNA"/>
</dbReference>
<gene>
    <name evidence="1" type="ORF">QQ91_018595</name>
</gene>
<sequence length="176" mass="19405">MRPQSTHRNSAPRKVKTLVGLPVVMATLVGLGACSNPEPQATEEDASTYSEEVAEKPESLEILTDNPELYLGQTLTVVGEVVETYDSRAFILREEEYFAADEGVLIVLRDETAPLPSPGEYVELSGEVQQFVVTDLEKDYEIALDNTVVEEIEATFAESTFLLADEIKYAQESPSE</sequence>
<reference evidence="1" key="1">
    <citation type="submission" date="2014-11" db="EMBL/GenBank/DDBJ databases">
        <authorList>
            <person name="Malar M.C."/>
            <person name="Sen D."/>
            <person name="Tripathy S."/>
        </authorList>
    </citation>
    <scope>NUCLEOTIDE SEQUENCE</scope>
    <source>
        <strain evidence="1">BDU141951</strain>
    </source>
</reference>
<evidence type="ECO:0000313" key="1">
    <source>
        <dbReference type="EMBL" id="NEV69114.1"/>
    </source>
</evidence>
<dbReference type="PROSITE" id="PS51257">
    <property type="entry name" value="PROKAR_LIPOPROTEIN"/>
    <property type="match status" value="1"/>
</dbReference>
<dbReference type="AlphaFoldDB" id="A0A0C1Y681"/>
<name>A0A0C1Y681_9CYAN</name>